<name>A0A9D5HK13_9LILI</name>
<reference evidence="4" key="2">
    <citation type="journal article" date="2022" name="Hortic Res">
        <title>The genome of Dioscorea zingiberensis sheds light on the biosynthesis, origin and evolution of the medicinally important diosgenin saponins.</title>
        <authorList>
            <person name="Li Y."/>
            <person name="Tan C."/>
            <person name="Li Z."/>
            <person name="Guo J."/>
            <person name="Li S."/>
            <person name="Chen X."/>
            <person name="Wang C."/>
            <person name="Dai X."/>
            <person name="Yang H."/>
            <person name="Song W."/>
            <person name="Hou L."/>
            <person name="Xu J."/>
            <person name="Tong Z."/>
            <person name="Xu A."/>
            <person name="Yuan X."/>
            <person name="Wang W."/>
            <person name="Yang Q."/>
            <person name="Chen L."/>
            <person name="Sun Z."/>
            <person name="Wang K."/>
            <person name="Pan B."/>
            <person name="Chen J."/>
            <person name="Bao Y."/>
            <person name="Liu F."/>
            <person name="Qi X."/>
            <person name="Gang D.R."/>
            <person name="Wen J."/>
            <person name="Li J."/>
        </authorList>
    </citation>
    <scope>NUCLEOTIDE SEQUENCE</scope>
    <source>
        <strain evidence="4">Dzin_1.0</strain>
    </source>
</reference>
<accession>A0A9D5HK13</accession>
<dbReference type="Pfam" id="PF17177">
    <property type="entry name" value="PPR_long"/>
    <property type="match status" value="1"/>
</dbReference>
<feature type="domain" description="PROP1-like PPR" evidence="3">
    <location>
        <begin position="264"/>
        <end position="391"/>
    </location>
</feature>
<feature type="repeat" description="PPR" evidence="2">
    <location>
        <begin position="239"/>
        <end position="273"/>
    </location>
</feature>
<dbReference type="PROSITE" id="PS51375">
    <property type="entry name" value="PPR"/>
    <property type="match status" value="4"/>
</dbReference>
<dbReference type="InterPro" id="IPR002885">
    <property type="entry name" value="PPR_rpt"/>
</dbReference>
<dbReference type="InterPro" id="IPR011990">
    <property type="entry name" value="TPR-like_helical_dom_sf"/>
</dbReference>
<gene>
    <name evidence="4" type="ORF">J5N97_014406</name>
</gene>
<evidence type="ECO:0000313" key="5">
    <source>
        <dbReference type="Proteomes" id="UP001085076"/>
    </source>
</evidence>
<protein>
    <recommendedName>
        <fullName evidence="3">PROP1-like PPR domain-containing protein</fullName>
    </recommendedName>
</protein>
<evidence type="ECO:0000256" key="2">
    <source>
        <dbReference type="PROSITE-ProRule" id="PRU00708"/>
    </source>
</evidence>
<dbReference type="Pfam" id="PF13041">
    <property type="entry name" value="PPR_2"/>
    <property type="match status" value="1"/>
</dbReference>
<dbReference type="Proteomes" id="UP001085076">
    <property type="component" value="Miscellaneous, Linkage group lg03"/>
</dbReference>
<feature type="repeat" description="PPR" evidence="2">
    <location>
        <begin position="204"/>
        <end position="238"/>
    </location>
</feature>
<comment type="caution">
    <text evidence="4">The sequence shown here is derived from an EMBL/GenBank/DDBJ whole genome shotgun (WGS) entry which is preliminary data.</text>
</comment>
<dbReference type="PANTHER" id="PTHR46862">
    <property type="entry name" value="OS07G0661900 PROTEIN"/>
    <property type="match status" value="1"/>
</dbReference>
<evidence type="ECO:0000256" key="1">
    <source>
        <dbReference type="ARBA" id="ARBA00022737"/>
    </source>
</evidence>
<keyword evidence="1" id="KW-0677">Repeat</keyword>
<dbReference type="AlphaFoldDB" id="A0A9D5HK13"/>
<proteinExistence type="predicted"/>
<dbReference type="OrthoDB" id="185373at2759"/>
<keyword evidence="5" id="KW-1185">Reference proteome</keyword>
<feature type="repeat" description="PPR" evidence="2">
    <location>
        <begin position="309"/>
        <end position="343"/>
    </location>
</feature>
<evidence type="ECO:0000259" key="3">
    <source>
        <dbReference type="Pfam" id="PF17177"/>
    </source>
</evidence>
<reference evidence="4" key="1">
    <citation type="submission" date="2021-03" db="EMBL/GenBank/DDBJ databases">
        <authorList>
            <person name="Li Z."/>
            <person name="Yang C."/>
        </authorList>
    </citation>
    <scope>NUCLEOTIDE SEQUENCE</scope>
    <source>
        <strain evidence="4">Dzin_1.0</strain>
        <tissue evidence="4">Leaf</tissue>
    </source>
</reference>
<organism evidence="4 5">
    <name type="scientific">Dioscorea zingiberensis</name>
    <dbReference type="NCBI Taxonomy" id="325984"/>
    <lineage>
        <taxon>Eukaryota</taxon>
        <taxon>Viridiplantae</taxon>
        <taxon>Streptophyta</taxon>
        <taxon>Embryophyta</taxon>
        <taxon>Tracheophyta</taxon>
        <taxon>Spermatophyta</taxon>
        <taxon>Magnoliopsida</taxon>
        <taxon>Liliopsida</taxon>
        <taxon>Dioscoreales</taxon>
        <taxon>Dioscoreaceae</taxon>
        <taxon>Dioscorea</taxon>
    </lineage>
</organism>
<evidence type="ECO:0000313" key="4">
    <source>
        <dbReference type="EMBL" id="KAJ0978932.1"/>
    </source>
</evidence>
<sequence>MLSPFPLFPSQCNSVISLATSTSITPQLFTWAYNTYQSVPKHSKAFSPVFFSFQAAVAFLEEKSVEDSEKTEAKLRWVNVGPNITEAQKQAISQLPPKMIGRCKALMKRIICFSPEDDSLSILLSSWVKAMRPTRADWLSIMKEMKRLGNPLLLELMELALLEDSFEANVRDYTKLIDMYAKHNMLQNAEITFQAMKERGFTCDQVTLTVLVHMYSKAGYLNQAEAVFEEIKLLGLPVDKRSYGAMIMAYIRAGMLEIAENLLKEMEAQEIYAGKEVYKALLRAYSMLGNTEGAQRVFNVIQLARIVPDCKLCALLVNAYCQAGQSDKARSVLENMRIAGLDLNDKCIALLLSAYEKENKLEKALSFLVDLEQDGIMVAQESSQVLASWFRRLGVVNEVELVLKEFDEKKSSRKTRMLLDG</sequence>
<dbReference type="NCBIfam" id="TIGR00756">
    <property type="entry name" value="PPR"/>
    <property type="match status" value="2"/>
</dbReference>
<feature type="repeat" description="PPR" evidence="2">
    <location>
        <begin position="169"/>
        <end position="203"/>
    </location>
</feature>
<dbReference type="InterPro" id="IPR033443">
    <property type="entry name" value="PROP1-like_PPR_dom"/>
</dbReference>
<dbReference type="Gene3D" id="1.25.40.10">
    <property type="entry name" value="Tetratricopeptide repeat domain"/>
    <property type="match status" value="2"/>
</dbReference>
<dbReference type="PANTHER" id="PTHR46862:SF3">
    <property type="entry name" value="OS07G0661900 PROTEIN"/>
    <property type="match status" value="1"/>
</dbReference>
<dbReference type="EMBL" id="JAGGNH010000003">
    <property type="protein sequence ID" value="KAJ0978932.1"/>
    <property type="molecule type" value="Genomic_DNA"/>
</dbReference>